<feature type="compositionally biased region" description="Basic and acidic residues" evidence="1">
    <location>
        <begin position="21"/>
        <end position="50"/>
    </location>
</feature>
<evidence type="ECO:0000256" key="1">
    <source>
        <dbReference type="SAM" id="MobiDB-lite"/>
    </source>
</evidence>
<comment type="caution">
    <text evidence="2">The sequence shown here is derived from an EMBL/GenBank/DDBJ whole genome shotgun (WGS) entry which is preliminary data.</text>
</comment>
<proteinExistence type="predicted"/>
<dbReference type="AlphaFoldDB" id="A0A9D4KHF9"/>
<name>A0A9D4KHF9_DREPO</name>
<feature type="region of interest" description="Disordered" evidence="1">
    <location>
        <begin position="1"/>
        <end position="50"/>
    </location>
</feature>
<reference evidence="2" key="2">
    <citation type="submission" date="2020-11" db="EMBL/GenBank/DDBJ databases">
        <authorList>
            <person name="McCartney M.A."/>
            <person name="Auch B."/>
            <person name="Kono T."/>
            <person name="Mallez S."/>
            <person name="Becker A."/>
            <person name="Gohl D.M."/>
            <person name="Silverstein K.A.T."/>
            <person name="Koren S."/>
            <person name="Bechman K.B."/>
            <person name="Herman A."/>
            <person name="Abrahante J.E."/>
            <person name="Garbe J."/>
        </authorList>
    </citation>
    <scope>NUCLEOTIDE SEQUENCE</scope>
    <source>
        <strain evidence="2">Duluth1</strain>
        <tissue evidence="2">Whole animal</tissue>
    </source>
</reference>
<dbReference type="Proteomes" id="UP000828390">
    <property type="component" value="Unassembled WGS sequence"/>
</dbReference>
<organism evidence="2 3">
    <name type="scientific">Dreissena polymorpha</name>
    <name type="common">Zebra mussel</name>
    <name type="synonym">Mytilus polymorpha</name>
    <dbReference type="NCBI Taxonomy" id="45954"/>
    <lineage>
        <taxon>Eukaryota</taxon>
        <taxon>Metazoa</taxon>
        <taxon>Spiralia</taxon>
        <taxon>Lophotrochozoa</taxon>
        <taxon>Mollusca</taxon>
        <taxon>Bivalvia</taxon>
        <taxon>Autobranchia</taxon>
        <taxon>Heteroconchia</taxon>
        <taxon>Euheterodonta</taxon>
        <taxon>Imparidentia</taxon>
        <taxon>Neoheterodontei</taxon>
        <taxon>Myida</taxon>
        <taxon>Dreissenoidea</taxon>
        <taxon>Dreissenidae</taxon>
        <taxon>Dreissena</taxon>
    </lineage>
</organism>
<evidence type="ECO:0000313" key="3">
    <source>
        <dbReference type="Proteomes" id="UP000828390"/>
    </source>
</evidence>
<gene>
    <name evidence="2" type="ORF">DPMN_112765</name>
</gene>
<keyword evidence="3" id="KW-1185">Reference proteome</keyword>
<accession>A0A9D4KHF9</accession>
<protein>
    <submittedName>
        <fullName evidence="2">Uncharacterized protein</fullName>
    </submittedName>
</protein>
<reference evidence="2" key="1">
    <citation type="journal article" date="2019" name="bioRxiv">
        <title>The Genome of the Zebra Mussel, Dreissena polymorpha: A Resource for Invasive Species Research.</title>
        <authorList>
            <person name="McCartney M.A."/>
            <person name="Auch B."/>
            <person name="Kono T."/>
            <person name="Mallez S."/>
            <person name="Zhang Y."/>
            <person name="Obille A."/>
            <person name="Becker A."/>
            <person name="Abrahante J.E."/>
            <person name="Garbe J."/>
            <person name="Badalamenti J.P."/>
            <person name="Herman A."/>
            <person name="Mangelson H."/>
            <person name="Liachko I."/>
            <person name="Sullivan S."/>
            <person name="Sone E.D."/>
            <person name="Koren S."/>
            <person name="Silverstein K.A.T."/>
            <person name="Beckman K.B."/>
            <person name="Gohl D.M."/>
        </authorList>
    </citation>
    <scope>NUCLEOTIDE SEQUENCE</scope>
    <source>
        <strain evidence="2">Duluth1</strain>
        <tissue evidence="2">Whole animal</tissue>
    </source>
</reference>
<evidence type="ECO:0000313" key="2">
    <source>
        <dbReference type="EMBL" id="KAH3839337.1"/>
    </source>
</evidence>
<sequence length="108" mass="12315">MEGSGEGVGSKQKDAGSTLAKRQERQEDIGLRGRDEENGDRERDVQLREHNMEEDVSIRRMEDVREGEATQRRILRLSVECVIDSWASYEDNIVLGEEETSHVAPQET</sequence>
<dbReference type="EMBL" id="JAIWYP010000004">
    <property type="protein sequence ID" value="KAH3839337.1"/>
    <property type="molecule type" value="Genomic_DNA"/>
</dbReference>